<dbReference type="InterPro" id="IPR038594">
    <property type="entry name" value="SepF-like_sf"/>
</dbReference>
<dbReference type="Proteomes" id="UP001243212">
    <property type="component" value="Unassembled WGS sequence"/>
</dbReference>
<gene>
    <name evidence="5" type="primary">sepF</name>
    <name evidence="6" type="ORF">J2S70_001603</name>
</gene>
<dbReference type="EMBL" id="JAUSQX010000001">
    <property type="protein sequence ID" value="MDP9807021.1"/>
    <property type="molecule type" value="Genomic_DNA"/>
</dbReference>
<evidence type="ECO:0000256" key="1">
    <source>
        <dbReference type="ARBA" id="ARBA00022618"/>
    </source>
</evidence>
<comment type="subcellular location">
    <subcellularLocation>
        <location evidence="5">Cytoplasm</location>
    </subcellularLocation>
    <text evidence="5">Localizes to the division site, in a FtsZ-dependent manner.</text>
</comment>
<dbReference type="HAMAP" id="MF_01197">
    <property type="entry name" value="SepF"/>
    <property type="match status" value="1"/>
</dbReference>
<organism evidence="6 7">
    <name type="scientific">Trueperella bonasi</name>
    <dbReference type="NCBI Taxonomy" id="312286"/>
    <lineage>
        <taxon>Bacteria</taxon>
        <taxon>Bacillati</taxon>
        <taxon>Actinomycetota</taxon>
        <taxon>Actinomycetes</taxon>
        <taxon>Actinomycetales</taxon>
        <taxon>Actinomycetaceae</taxon>
        <taxon>Trueperella</taxon>
    </lineage>
</organism>
<name>A0ABT9NI03_9ACTO</name>
<keyword evidence="2 5" id="KW-0717">Septation</keyword>
<dbReference type="Gene3D" id="3.30.110.150">
    <property type="entry name" value="SepF-like protein"/>
    <property type="match status" value="1"/>
</dbReference>
<keyword evidence="7" id="KW-1185">Reference proteome</keyword>
<keyword evidence="5" id="KW-0963">Cytoplasm</keyword>
<dbReference type="InterPro" id="IPR023052">
    <property type="entry name" value="Cell_div_SepF"/>
</dbReference>
<comment type="similarity">
    <text evidence="5">Belongs to the SepF family.</text>
</comment>
<proteinExistence type="inferred from homology"/>
<evidence type="ECO:0000313" key="6">
    <source>
        <dbReference type="EMBL" id="MDP9807021.1"/>
    </source>
</evidence>
<keyword evidence="1 5" id="KW-0132">Cell division</keyword>
<dbReference type="PANTHER" id="PTHR35798">
    <property type="entry name" value="CELL DIVISION PROTEIN SEPF"/>
    <property type="match status" value="1"/>
</dbReference>
<dbReference type="InterPro" id="IPR007561">
    <property type="entry name" value="Cell_div_SepF/SepF-rel"/>
</dbReference>
<reference evidence="6 7" key="1">
    <citation type="submission" date="2023-07" db="EMBL/GenBank/DDBJ databases">
        <title>Sequencing the genomes of 1000 actinobacteria strains.</title>
        <authorList>
            <person name="Klenk H.-P."/>
        </authorList>
    </citation>
    <scope>NUCLEOTIDE SEQUENCE [LARGE SCALE GENOMIC DNA]</scope>
    <source>
        <strain evidence="6 7">DSM 17163</strain>
    </source>
</reference>
<dbReference type="RefSeq" id="WP_307683201.1">
    <property type="nucleotide sequence ID" value="NZ_JAUSQX010000001.1"/>
</dbReference>
<comment type="function">
    <text evidence="4 5">Cell division protein that is part of the divisome complex and is recruited early to the Z-ring. Probably stimulates Z-ring formation, perhaps through the cross-linking of FtsZ protofilaments. Its function overlaps with FtsA.</text>
</comment>
<protein>
    <recommendedName>
        <fullName evidence="5">Cell division protein SepF</fullName>
    </recommendedName>
</protein>
<comment type="subunit">
    <text evidence="5">Homodimer. Interacts with FtsZ.</text>
</comment>
<evidence type="ECO:0000256" key="4">
    <source>
        <dbReference type="ARBA" id="ARBA00044936"/>
    </source>
</evidence>
<sequence>MGFFDRLAAKATPYADEYDDYEEEYGDDDAGDYDGEEYYDDAEVASLQPVTSAPEVARIVTVWVASFNETETFAREYRNGLPIVLNLSEAPDAQRNRIIDFALGLTYGLEGVFSHISDDVFLLTPKSVKIETHGSESQHYFK</sequence>
<dbReference type="Pfam" id="PF04472">
    <property type="entry name" value="SepF"/>
    <property type="match status" value="1"/>
</dbReference>
<comment type="caution">
    <text evidence="6">The sequence shown here is derived from an EMBL/GenBank/DDBJ whole genome shotgun (WGS) entry which is preliminary data.</text>
</comment>
<evidence type="ECO:0000256" key="3">
    <source>
        <dbReference type="ARBA" id="ARBA00023306"/>
    </source>
</evidence>
<evidence type="ECO:0000256" key="5">
    <source>
        <dbReference type="HAMAP-Rule" id="MF_01197"/>
    </source>
</evidence>
<evidence type="ECO:0000313" key="7">
    <source>
        <dbReference type="Proteomes" id="UP001243212"/>
    </source>
</evidence>
<keyword evidence="3 5" id="KW-0131">Cell cycle</keyword>
<evidence type="ECO:0000256" key="2">
    <source>
        <dbReference type="ARBA" id="ARBA00023210"/>
    </source>
</evidence>
<dbReference type="PANTHER" id="PTHR35798:SF1">
    <property type="entry name" value="CELL DIVISION PROTEIN SEPF"/>
    <property type="match status" value="1"/>
</dbReference>
<accession>A0ABT9NI03</accession>